<evidence type="ECO:0000313" key="2">
    <source>
        <dbReference type="Proteomes" id="UP000287394"/>
    </source>
</evidence>
<dbReference type="InterPro" id="IPR028098">
    <property type="entry name" value="Glyco_trans_4-like_N"/>
</dbReference>
<keyword evidence="2" id="KW-1185">Reference proteome</keyword>
<dbReference type="Proteomes" id="UP000287394">
    <property type="component" value="Chromosome"/>
</dbReference>
<accession>A0A402D7B0</accession>
<dbReference type="OrthoDB" id="9802525at2"/>
<dbReference type="GO" id="GO:0016757">
    <property type="term" value="F:glycosyltransferase activity"/>
    <property type="evidence" value="ECO:0007669"/>
    <property type="project" value="InterPro"/>
</dbReference>
<dbReference type="EMBL" id="AP025739">
    <property type="protein sequence ID" value="BDI31228.1"/>
    <property type="molecule type" value="Genomic_DNA"/>
</dbReference>
<reference evidence="1 2" key="1">
    <citation type="journal article" date="2019" name="Int. J. Syst. Evol. Microbiol.">
        <title>Capsulimonas corticalis gen. nov., sp. nov., an aerobic capsulated bacterium, of a novel bacterial order, Capsulimonadales ord. nov., of the class Armatimonadia of the phylum Armatimonadetes.</title>
        <authorList>
            <person name="Li J."/>
            <person name="Kudo C."/>
            <person name="Tonouchi A."/>
        </authorList>
    </citation>
    <scope>NUCLEOTIDE SEQUENCE [LARGE SCALE GENOMIC DNA]</scope>
    <source>
        <strain evidence="1 2">AX-7</strain>
    </source>
</reference>
<dbReference type="RefSeq" id="WP_119325309.1">
    <property type="nucleotide sequence ID" value="NZ_AP025739.1"/>
</dbReference>
<proteinExistence type="predicted"/>
<dbReference type="Gene3D" id="3.40.50.2000">
    <property type="entry name" value="Glycogen Phosphorylase B"/>
    <property type="match status" value="2"/>
</dbReference>
<dbReference type="InterPro" id="IPR001296">
    <property type="entry name" value="Glyco_trans_1"/>
</dbReference>
<dbReference type="SUPFAM" id="SSF53756">
    <property type="entry name" value="UDP-Glycosyltransferase/glycogen phosphorylase"/>
    <property type="match status" value="1"/>
</dbReference>
<dbReference type="InterPro" id="IPR050194">
    <property type="entry name" value="Glycosyltransferase_grp1"/>
</dbReference>
<dbReference type="Pfam" id="PF00534">
    <property type="entry name" value="Glycos_transf_1"/>
    <property type="match status" value="1"/>
</dbReference>
<dbReference type="CDD" id="cd03817">
    <property type="entry name" value="GT4_UGDG-like"/>
    <property type="match status" value="1"/>
</dbReference>
<dbReference type="Pfam" id="PF13439">
    <property type="entry name" value="Glyco_transf_4"/>
    <property type="match status" value="1"/>
</dbReference>
<organism evidence="1 2">
    <name type="scientific">Capsulimonas corticalis</name>
    <dbReference type="NCBI Taxonomy" id="2219043"/>
    <lineage>
        <taxon>Bacteria</taxon>
        <taxon>Bacillati</taxon>
        <taxon>Armatimonadota</taxon>
        <taxon>Armatimonadia</taxon>
        <taxon>Capsulimonadales</taxon>
        <taxon>Capsulimonadaceae</taxon>
        <taxon>Capsulimonas</taxon>
    </lineage>
</organism>
<protein>
    <submittedName>
        <fullName evidence="1">Glycosyl transferase</fullName>
    </submittedName>
</protein>
<dbReference type="PANTHER" id="PTHR45947">
    <property type="entry name" value="SULFOQUINOVOSYL TRANSFERASE SQD2"/>
    <property type="match status" value="1"/>
</dbReference>
<keyword evidence="1" id="KW-0808">Transferase</keyword>
<dbReference type="AlphaFoldDB" id="A0A402D7B0"/>
<dbReference type="KEGG" id="ccot:CCAX7_32790"/>
<evidence type="ECO:0000313" key="1">
    <source>
        <dbReference type="EMBL" id="BDI31228.1"/>
    </source>
</evidence>
<gene>
    <name evidence="1" type="ORF">CCAX7_32790</name>
</gene>
<sequence>MRVGIFSESYQPLINGVTTSVNTLVAELERAGHSVFIFTSRFPNYTDERPGVFRFPSINSMVEPDYVLPIPISPHIQSSIARLKLDIVHSQSPFFLGVVARQVARRYGIPHVSTNHTLYSEYTHYVPIAPKAWTGAVLSRWMRGFYNSCDQVIAPSEMTKRVLLDEYKVERPITVVPTGIPEPPYVLASEEETRRSLGIPADARVLLYVGRLAPEKNLPVLIDAFARIAAREPKAVLVLAGSGKSAESLRAHIHTLGLSDRAVFTGFLGRTKLDPLYLLSEVFVFPSKTETQGLAIGEALAAGTPCVIVNAGGAPESIHDGEDGFLVEDDPQEMADRVLSLLDNDLLRKQMSERGRYNARALRPERVAQRVIQVYENLLGKPSAPTEEGENREGEGR</sequence>
<dbReference type="PANTHER" id="PTHR45947:SF3">
    <property type="entry name" value="SULFOQUINOVOSYL TRANSFERASE SQD2"/>
    <property type="match status" value="1"/>
</dbReference>
<name>A0A402D7B0_9BACT</name>